<dbReference type="Pfam" id="PF05347">
    <property type="entry name" value="Complex1_LYR"/>
    <property type="match status" value="1"/>
</dbReference>
<dbReference type="EMBL" id="JAHDYR010000020">
    <property type="protein sequence ID" value="KAG9393872.1"/>
    <property type="molecule type" value="Genomic_DNA"/>
</dbReference>
<dbReference type="GO" id="GO:0016226">
    <property type="term" value="P:iron-sulfur cluster assembly"/>
    <property type="evidence" value="ECO:0007669"/>
    <property type="project" value="InterPro"/>
</dbReference>
<dbReference type="PANTHER" id="PTHR13166:SF7">
    <property type="entry name" value="LYR MOTIF-CONTAINING PROTEIN 4"/>
    <property type="match status" value="1"/>
</dbReference>
<dbReference type="InterPro" id="IPR051522">
    <property type="entry name" value="ISC_assembly_LYR"/>
</dbReference>
<dbReference type="InterPro" id="IPR045297">
    <property type="entry name" value="Complex1_LYR_LYRM4"/>
</dbReference>
<organism evidence="3 4">
    <name type="scientific">Carpediemonas membranifera</name>
    <dbReference type="NCBI Taxonomy" id="201153"/>
    <lineage>
        <taxon>Eukaryota</taxon>
        <taxon>Metamonada</taxon>
        <taxon>Carpediemonas-like organisms</taxon>
        <taxon>Carpediemonas</taxon>
    </lineage>
</organism>
<keyword evidence="4" id="KW-1185">Reference proteome</keyword>
<dbReference type="PANTHER" id="PTHR13166">
    <property type="entry name" value="PROTEIN C6ORF149"/>
    <property type="match status" value="1"/>
</dbReference>
<accession>A0A8J6B6J5</accession>
<evidence type="ECO:0000256" key="1">
    <source>
        <dbReference type="ARBA" id="ARBA00009508"/>
    </source>
</evidence>
<dbReference type="InterPro" id="IPR008011">
    <property type="entry name" value="Complex1_LYR_dom"/>
</dbReference>
<sequence length="95" mass="10748">MHPIAKTGTSGMSALSSSIESLFKRSLKAAESFKDYNFQQYFVSHVKDDFDQIRAMKNEEDVKAALLQQETSAEDLERQSLINSMYTKGQNVAKH</sequence>
<reference evidence="3" key="1">
    <citation type="submission" date="2021-05" db="EMBL/GenBank/DDBJ databases">
        <title>A free-living protist that lacks canonical eukaryotic 1 DNA replication and segregation systems.</title>
        <authorList>
            <person name="Salas-Leiva D.E."/>
            <person name="Tromer E.C."/>
            <person name="Curtis B.A."/>
            <person name="Jerlstrom-Hultqvist J."/>
            <person name="Kolisko M."/>
            <person name="Yi Z."/>
            <person name="Salas-Leiva J.S."/>
            <person name="Gallot-Lavallee L."/>
            <person name="Kops G.J.P.L."/>
            <person name="Archibald J.M."/>
            <person name="Simpson A.G.B."/>
            <person name="Roger A.J."/>
        </authorList>
    </citation>
    <scope>NUCLEOTIDE SEQUENCE</scope>
    <source>
        <strain evidence="3">BICM</strain>
    </source>
</reference>
<feature type="domain" description="Complex 1 LYR protein" evidence="2">
    <location>
        <begin position="21"/>
        <end position="66"/>
    </location>
</feature>
<dbReference type="OrthoDB" id="275715at2759"/>
<protein>
    <submittedName>
        <fullName evidence="3">Iron-sulfur cluster assembly protein</fullName>
    </submittedName>
</protein>
<comment type="caution">
    <text evidence="3">The sequence shown here is derived from an EMBL/GenBank/DDBJ whole genome shotgun (WGS) entry which is preliminary data.</text>
</comment>
<proteinExistence type="inferred from homology"/>
<evidence type="ECO:0000313" key="3">
    <source>
        <dbReference type="EMBL" id="KAG9393872.1"/>
    </source>
</evidence>
<dbReference type="CDD" id="cd20264">
    <property type="entry name" value="Complex1_LYR_LYRM4"/>
    <property type="match status" value="1"/>
</dbReference>
<dbReference type="GO" id="GO:1990221">
    <property type="term" value="C:L-cysteine desulfurase complex"/>
    <property type="evidence" value="ECO:0007669"/>
    <property type="project" value="TreeGrafter"/>
</dbReference>
<dbReference type="AlphaFoldDB" id="A0A8J6B6J5"/>
<evidence type="ECO:0000259" key="2">
    <source>
        <dbReference type="Pfam" id="PF05347"/>
    </source>
</evidence>
<evidence type="ECO:0000313" key="4">
    <source>
        <dbReference type="Proteomes" id="UP000717585"/>
    </source>
</evidence>
<gene>
    <name evidence="3" type="ORF">J8273_4736</name>
</gene>
<dbReference type="Proteomes" id="UP000717585">
    <property type="component" value="Unassembled WGS sequence"/>
</dbReference>
<name>A0A8J6B6J5_9EUKA</name>
<comment type="similarity">
    <text evidence="1">Belongs to the complex I LYR family.</text>
</comment>
<dbReference type="GO" id="GO:0005739">
    <property type="term" value="C:mitochondrion"/>
    <property type="evidence" value="ECO:0007669"/>
    <property type="project" value="TreeGrafter"/>
</dbReference>